<dbReference type="InterPro" id="IPR016177">
    <property type="entry name" value="DNA-bd_dom_sf"/>
</dbReference>
<dbReference type="Gene3D" id="3.90.75.20">
    <property type="match status" value="1"/>
</dbReference>
<dbReference type="SUPFAM" id="SSF54171">
    <property type="entry name" value="DNA-binding domain"/>
    <property type="match status" value="1"/>
</dbReference>
<feature type="domain" description="AP2/ERF" evidence="4">
    <location>
        <begin position="75"/>
        <end position="128"/>
    </location>
</feature>
<evidence type="ECO:0000259" key="4">
    <source>
        <dbReference type="PROSITE" id="PS51032"/>
    </source>
</evidence>
<dbReference type="InterPro" id="IPR003615">
    <property type="entry name" value="HNH_nuc"/>
</dbReference>
<evidence type="ECO:0000313" key="5">
    <source>
        <dbReference type="EMBL" id="QWY14132.1"/>
    </source>
</evidence>
<sequence>MAGCKATDGYTVITYQYKQYKAHRIAWYIKTGEIPDFQIDHKDLDKSNNSWSNLRRATPVLNNANKIVQKNSLTGIKGVGYRSDINKWSARIGYQNKVIWLGYHSTQEGAENAYKEKAKELFGDFSRF</sequence>
<name>A0A8F3C9E6_9CAUD</name>
<dbReference type="InterPro" id="IPR044925">
    <property type="entry name" value="His-Me_finger_sf"/>
</dbReference>
<dbReference type="PROSITE" id="PS51032">
    <property type="entry name" value="AP2_ERF"/>
    <property type="match status" value="1"/>
</dbReference>
<evidence type="ECO:0000256" key="2">
    <source>
        <dbReference type="ARBA" id="ARBA00023125"/>
    </source>
</evidence>
<dbReference type="GO" id="GO:0003677">
    <property type="term" value="F:DNA binding"/>
    <property type="evidence" value="ECO:0007669"/>
    <property type="project" value="UniProtKB-KW"/>
</dbReference>
<dbReference type="GO" id="GO:0003700">
    <property type="term" value="F:DNA-binding transcription factor activity"/>
    <property type="evidence" value="ECO:0007669"/>
    <property type="project" value="InterPro"/>
</dbReference>
<keyword evidence="3" id="KW-0804">Transcription</keyword>
<dbReference type="SUPFAM" id="SSF54060">
    <property type="entry name" value="His-Me finger endonucleases"/>
    <property type="match status" value="1"/>
</dbReference>
<accession>A0A8F3C9E6</accession>
<gene>
    <name evidence="5" type="ORF">SU7_32</name>
</gene>
<organism evidence="5 6">
    <name type="scientific">Escherichia phage vB_EcoP_SU7</name>
    <dbReference type="NCBI Taxonomy" id="2849626"/>
    <lineage>
        <taxon>Viruses</taxon>
        <taxon>Duplodnaviria</taxon>
        <taxon>Heunggongvirae</taxon>
        <taxon>Uroviricota</taxon>
        <taxon>Caudoviricetes</taxon>
        <taxon>Mktvariviridae</taxon>
        <taxon>Gordonclarkvirinae</taxon>
        <taxon>Suseptimavirus</taxon>
        <taxon>Suseptimavirus SU7</taxon>
    </lineage>
</organism>
<dbReference type="InterPro" id="IPR001471">
    <property type="entry name" value="AP2/ERF_dom"/>
</dbReference>
<protein>
    <recommendedName>
        <fullName evidence="4">AP2/ERF domain-containing protein</fullName>
    </recommendedName>
</protein>
<proteinExistence type="predicted"/>
<evidence type="ECO:0000256" key="1">
    <source>
        <dbReference type="ARBA" id="ARBA00023015"/>
    </source>
</evidence>
<keyword evidence="1" id="KW-0805">Transcription regulation</keyword>
<reference evidence="5 6" key="1">
    <citation type="submission" date="2021-06" db="EMBL/GenBank/DDBJ databases">
        <title>Complete genome sequence of vB_EcoP_SU7, a Podoviridae coliphage with C3 morphotype.</title>
        <authorList>
            <person name="Koonjan S."/>
            <person name="Cooper C.J."/>
            <person name="Nilsson A.S."/>
        </authorList>
    </citation>
    <scope>NUCLEOTIDE SEQUENCE [LARGE SCALE GENOMIC DNA]</scope>
</reference>
<dbReference type="InterPro" id="IPR036955">
    <property type="entry name" value="AP2/ERF_dom_sf"/>
</dbReference>
<keyword evidence="2" id="KW-0238">DNA-binding</keyword>
<dbReference type="Pfam" id="PF13392">
    <property type="entry name" value="HNH_3"/>
    <property type="match status" value="1"/>
</dbReference>
<evidence type="ECO:0000313" key="6">
    <source>
        <dbReference type="Proteomes" id="UP000693883"/>
    </source>
</evidence>
<dbReference type="EMBL" id="MZ342906">
    <property type="protein sequence ID" value="QWY14132.1"/>
    <property type="molecule type" value="Genomic_DNA"/>
</dbReference>
<dbReference type="Proteomes" id="UP000693883">
    <property type="component" value="Segment"/>
</dbReference>
<dbReference type="Gene3D" id="3.30.730.10">
    <property type="entry name" value="AP2/ERF domain"/>
    <property type="match status" value="1"/>
</dbReference>
<keyword evidence="6" id="KW-1185">Reference proteome</keyword>
<evidence type="ECO:0000256" key="3">
    <source>
        <dbReference type="ARBA" id="ARBA00023163"/>
    </source>
</evidence>